<dbReference type="EMBL" id="PJQY01002630">
    <property type="protein sequence ID" value="PQP92008.1"/>
    <property type="molecule type" value="Genomic_DNA"/>
</dbReference>
<gene>
    <name evidence="1" type="ORF">Pyn_32036</name>
</gene>
<comment type="caution">
    <text evidence="1">The sequence shown here is derived from an EMBL/GenBank/DDBJ whole genome shotgun (WGS) entry which is preliminary data.</text>
</comment>
<dbReference type="PANTHER" id="PTHR35164:SF9">
    <property type="entry name" value="EXPRESSED PROTEIN"/>
    <property type="match status" value="1"/>
</dbReference>
<reference evidence="1 2" key="1">
    <citation type="submission" date="2018-02" db="EMBL/GenBank/DDBJ databases">
        <title>Draft genome of wild Prunus yedoensis var. nudiflora.</title>
        <authorList>
            <person name="Baek S."/>
            <person name="Kim J.-H."/>
            <person name="Choi K."/>
            <person name="Kim G.-B."/>
            <person name="Cho A."/>
            <person name="Jang H."/>
            <person name="Shin C.-H."/>
            <person name="Yu H.-J."/>
            <person name="Mun J.-H."/>
        </authorList>
    </citation>
    <scope>NUCLEOTIDE SEQUENCE [LARGE SCALE GENOMIC DNA]</scope>
    <source>
        <strain evidence="2">cv. Jeju island</strain>
        <tissue evidence="1">Leaf</tissue>
    </source>
</reference>
<name>A0A314XJ94_PRUYE</name>
<sequence>MDDLAFALKEVATEANQLKDKLCVTQAELEHSRSQEECLNTMLKTEESLKHYWMKQRKNCEVQKYCCQVEINTEESVLAWSGKETGFVDCIRRAEEDRYAAQQENFRLHELLLETDNRAMVSRKKIASCETT</sequence>
<keyword evidence="2" id="KW-1185">Reference proteome</keyword>
<dbReference type="Proteomes" id="UP000250321">
    <property type="component" value="Unassembled WGS sequence"/>
</dbReference>
<proteinExistence type="predicted"/>
<accession>A0A314XJ94</accession>
<dbReference type="PANTHER" id="PTHR35164">
    <property type="entry name" value="EXPRESSED PROTEIN"/>
    <property type="match status" value="1"/>
</dbReference>
<evidence type="ECO:0000313" key="2">
    <source>
        <dbReference type="Proteomes" id="UP000250321"/>
    </source>
</evidence>
<dbReference type="AlphaFoldDB" id="A0A314XJ94"/>
<organism evidence="1 2">
    <name type="scientific">Prunus yedoensis var. nudiflora</name>
    <dbReference type="NCBI Taxonomy" id="2094558"/>
    <lineage>
        <taxon>Eukaryota</taxon>
        <taxon>Viridiplantae</taxon>
        <taxon>Streptophyta</taxon>
        <taxon>Embryophyta</taxon>
        <taxon>Tracheophyta</taxon>
        <taxon>Spermatophyta</taxon>
        <taxon>Magnoliopsida</taxon>
        <taxon>eudicotyledons</taxon>
        <taxon>Gunneridae</taxon>
        <taxon>Pentapetalae</taxon>
        <taxon>rosids</taxon>
        <taxon>fabids</taxon>
        <taxon>Rosales</taxon>
        <taxon>Rosaceae</taxon>
        <taxon>Amygdaloideae</taxon>
        <taxon>Amygdaleae</taxon>
        <taxon>Prunus</taxon>
    </lineage>
</organism>
<protein>
    <submittedName>
        <fullName evidence="1">WEB family protein</fullName>
    </submittedName>
</protein>
<evidence type="ECO:0000313" key="1">
    <source>
        <dbReference type="EMBL" id="PQP92008.1"/>
    </source>
</evidence>
<dbReference type="OrthoDB" id="774313at2759"/>
<dbReference type="STRING" id="2094558.A0A314XJ94"/>